<dbReference type="EMBL" id="ASGP02000002">
    <property type="protein sequence ID" value="KAH9521191.1"/>
    <property type="molecule type" value="Genomic_DNA"/>
</dbReference>
<accession>A0A922I378</accession>
<gene>
    <name evidence="1" type="ORF">DERF_004864</name>
</gene>
<sequence>MKGHSQKLLARLNPFTLEYISIVNESFIHSFVDDEANRMMEKNTLHITVQNNSCEISSVQEFYPNNHMVVKHDDDDN</sequence>
<dbReference type="AlphaFoldDB" id="A0A922I378"/>
<evidence type="ECO:0000313" key="2">
    <source>
        <dbReference type="Proteomes" id="UP000790347"/>
    </source>
</evidence>
<proteinExistence type="predicted"/>
<reference evidence="1" key="1">
    <citation type="submission" date="2013-05" db="EMBL/GenBank/DDBJ databases">
        <authorList>
            <person name="Yim A.K.Y."/>
            <person name="Chan T.F."/>
            <person name="Ji K.M."/>
            <person name="Liu X.Y."/>
            <person name="Zhou J.W."/>
            <person name="Li R.Q."/>
            <person name="Yang K.Y."/>
            <person name="Li J."/>
            <person name="Li M."/>
            <person name="Law P.T.W."/>
            <person name="Wu Y.L."/>
            <person name="Cai Z.L."/>
            <person name="Qin H."/>
            <person name="Bao Y."/>
            <person name="Leung R.K.K."/>
            <person name="Ng P.K.S."/>
            <person name="Zou J."/>
            <person name="Zhong X.J."/>
            <person name="Ran P.X."/>
            <person name="Zhong N.S."/>
            <person name="Liu Z.G."/>
            <person name="Tsui S.K.W."/>
        </authorList>
    </citation>
    <scope>NUCLEOTIDE SEQUENCE</scope>
    <source>
        <strain evidence="1">Derf</strain>
        <tissue evidence="1">Whole organism</tissue>
    </source>
</reference>
<dbReference type="Proteomes" id="UP000790347">
    <property type="component" value="Unassembled WGS sequence"/>
</dbReference>
<evidence type="ECO:0000313" key="1">
    <source>
        <dbReference type="EMBL" id="KAH9521191.1"/>
    </source>
</evidence>
<name>A0A922I378_DERFA</name>
<protein>
    <submittedName>
        <fullName evidence="1">Uncharacterized protein</fullName>
    </submittedName>
</protein>
<keyword evidence="2" id="KW-1185">Reference proteome</keyword>
<reference evidence="1" key="2">
    <citation type="journal article" date="2022" name="Res Sq">
        <title>Comparative Genomics Reveals Insights into the Divergent Evolution of Astigmatic Mites and Household Pest Adaptations.</title>
        <authorList>
            <person name="Xiong Q."/>
            <person name="Wan A.T.-Y."/>
            <person name="Liu X.-Y."/>
            <person name="Fung C.S.-H."/>
            <person name="Xiao X."/>
            <person name="Malainual N."/>
            <person name="Hou J."/>
            <person name="Wang L."/>
            <person name="Wang M."/>
            <person name="Yang K."/>
            <person name="Cui Y."/>
            <person name="Leung E."/>
            <person name="Nong W."/>
            <person name="Shin S.-K."/>
            <person name="Au S."/>
            <person name="Jeong K.Y."/>
            <person name="Chew F.T."/>
            <person name="Hui J."/>
            <person name="Leung T.F."/>
            <person name="Tungtrongchitr A."/>
            <person name="Zhong N."/>
            <person name="Liu Z."/>
            <person name="Tsui S."/>
        </authorList>
    </citation>
    <scope>NUCLEOTIDE SEQUENCE</scope>
    <source>
        <strain evidence="1">Derf</strain>
        <tissue evidence="1">Whole organism</tissue>
    </source>
</reference>
<organism evidence="1 2">
    <name type="scientific">Dermatophagoides farinae</name>
    <name type="common">American house dust mite</name>
    <dbReference type="NCBI Taxonomy" id="6954"/>
    <lineage>
        <taxon>Eukaryota</taxon>
        <taxon>Metazoa</taxon>
        <taxon>Ecdysozoa</taxon>
        <taxon>Arthropoda</taxon>
        <taxon>Chelicerata</taxon>
        <taxon>Arachnida</taxon>
        <taxon>Acari</taxon>
        <taxon>Acariformes</taxon>
        <taxon>Sarcoptiformes</taxon>
        <taxon>Astigmata</taxon>
        <taxon>Psoroptidia</taxon>
        <taxon>Analgoidea</taxon>
        <taxon>Pyroglyphidae</taxon>
        <taxon>Dermatophagoidinae</taxon>
        <taxon>Dermatophagoides</taxon>
    </lineage>
</organism>
<comment type="caution">
    <text evidence="1">The sequence shown here is derived from an EMBL/GenBank/DDBJ whole genome shotgun (WGS) entry which is preliminary data.</text>
</comment>